<dbReference type="GO" id="GO:0005524">
    <property type="term" value="F:ATP binding"/>
    <property type="evidence" value="ECO:0007669"/>
    <property type="project" value="InterPro"/>
</dbReference>
<comment type="caution">
    <text evidence="5">The sequence shown here is derived from an EMBL/GenBank/DDBJ whole genome shotgun (WGS) entry which is preliminary data.</text>
</comment>
<dbReference type="InterPro" id="IPR014721">
    <property type="entry name" value="Ribsml_uS5_D2-typ_fold_subgr"/>
</dbReference>
<dbReference type="RefSeq" id="WP_154543828.1">
    <property type="nucleotide sequence ID" value="NZ_VUMY01000005.1"/>
</dbReference>
<reference evidence="5 6" key="1">
    <citation type="submission" date="2019-08" db="EMBL/GenBank/DDBJ databases">
        <title>In-depth cultivation of the pig gut microbiome towards novel bacterial diversity and tailored functional studies.</title>
        <authorList>
            <person name="Wylensek D."/>
            <person name="Hitch T.C.A."/>
            <person name="Clavel T."/>
        </authorList>
    </citation>
    <scope>NUCLEOTIDE SEQUENCE [LARGE SCALE GENOMIC DNA]</scope>
    <source>
        <strain evidence="5 6">RF-GAM-744-WT-7</strain>
    </source>
</reference>
<keyword evidence="1" id="KW-0645">Protease</keyword>
<evidence type="ECO:0000256" key="1">
    <source>
        <dbReference type="PROSITE-ProRule" id="PRU01122"/>
    </source>
</evidence>
<evidence type="ECO:0000313" key="5">
    <source>
        <dbReference type="EMBL" id="MST49303.1"/>
    </source>
</evidence>
<keyword evidence="3" id="KW-0812">Transmembrane</keyword>
<dbReference type="AlphaFoldDB" id="A0A7K0K1E6"/>
<accession>A0A7K0K1E6</accession>
<comment type="similarity">
    <text evidence="1">Belongs to the peptidase S16 family.</text>
</comment>
<feature type="active site" evidence="1">
    <location>
        <position position="347"/>
    </location>
</feature>
<proteinExistence type="inferred from homology"/>
<name>A0A7K0K1E6_9ACTO</name>
<dbReference type="GO" id="GO:0006508">
    <property type="term" value="P:proteolysis"/>
    <property type="evidence" value="ECO:0007669"/>
    <property type="project" value="UniProtKB-KW"/>
</dbReference>
<dbReference type="GO" id="GO:0030163">
    <property type="term" value="P:protein catabolic process"/>
    <property type="evidence" value="ECO:0007669"/>
    <property type="project" value="InterPro"/>
</dbReference>
<dbReference type="GO" id="GO:0004176">
    <property type="term" value="F:ATP-dependent peptidase activity"/>
    <property type="evidence" value="ECO:0007669"/>
    <property type="project" value="UniProtKB-UniRule"/>
</dbReference>
<sequence length="412" mass="43785">MNGISWGKNHSPRRFGGNLADSPLPETDAPTPKPTETEPPELLAKRAHRAQKNPLALSRWVLAFALILIAAFFLLFFPYPVVINSPGPTFDVLGKNDGDIPLIEVKGAKTYPNNNGELRMTTVSTLGGPGSMVNGLDVIGATFDKNSEILPVELVYPKSLTSKDIETIGVRQMDQSQLAAEAVALQSLGYKVEATWSVAEIPKEAGAFGILENGDVLETIRHGEDQPLEITTIETLRDYLATIPAKTEVTLSILRDGNPLEVTFPTMKNSQGKGSQLGILLDSKVNVPLDIKFHLQDVGGPSAGAMFALGIVEQLTPEKITSNHPVAGTGTIDLSGAVGPISGIAQKMAGARADGAEFFLAPAANCDEVDGHIPAGLKVTPVATFDDALRALKTIREDAGKDLPSCPSRVQK</sequence>
<feature type="active site" evidence="1">
    <location>
        <position position="302"/>
    </location>
</feature>
<dbReference type="InterPro" id="IPR027065">
    <property type="entry name" value="Lon_Prtase"/>
</dbReference>
<feature type="transmembrane region" description="Helical" evidence="3">
    <location>
        <begin position="56"/>
        <end position="79"/>
    </location>
</feature>
<dbReference type="EMBL" id="VUMY01000005">
    <property type="protein sequence ID" value="MST49303.1"/>
    <property type="molecule type" value="Genomic_DNA"/>
</dbReference>
<dbReference type="InterPro" id="IPR008269">
    <property type="entry name" value="Lon_proteolytic"/>
</dbReference>
<evidence type="ECO:0000313" key="6">
    <source>
        <dbReference type="Proteomes" id="UP000442535"/>
    </source>
</evidence>
<comment type="catalytic activity">
    <reaction evidence="1">
        <text>Hydrolysis of proteins in presence of ATP.</text>
        <dbReference type="EC" id="3.4.21.53"/>
    </reaction>
</comment>
<organism evidence="5 6">
    <name type="scientific">Mobiluncus porci</name>
    <dbReference type="NCBI Taxonomy" id="2652278"/>
    <lineage>
        <taxon>Bacteria</taxon>
        <taxon>Bacillati</taxon>
        <taxon>Actinomycetota</taxon>
        <taxon>Actinomycetes</taxon>
        <taxon>Actinomycetales</taxon>
        <taxon>Actinomycetaceae</taxon>
        <taxon>Mobiluncus</taxon>
    </lineage>
</organism>
<protein>
    <recommendedName>
        <fullName evidence="1">endopeptidase La</fullName>
        <ecNumber evidence="1">3.4.21.53</ecNumber>
    </recommendedName>
</protein>
<dbReference type="PANTHER" id="PTHR10046">
    <property type="entry name" value="ATP DEPENDENT LON PROTEASE FAMILY MEMBER"/>
    <property type="match status" value="1"/>
</dbReference>
<dbReference type="PROSITE" id="PS51786">
    <property type="entry name" value="LON_PROTEOLYTIC"/>
    <property type="match status" value="1"/>
</dbReference>
<evidence type="ECO:0000256" key="3">
    <source>
        <dbReference type="SAM" id="Phobius"/>
    </source>
</evidence>
<dbReference type="SUPFAM" id="SSF54211">
    <property type="entry name" value="Ribosomal protein S5 domain 2-like"/>
    <property type="match status" value="1"/>
</dbReference>
<dbReference type="Proteomes" id="UP000442535">
    <property type="component" value="Unassembled WGS sequence"/>
</dbReference>
<dbReference type="Pfam" id="PF05362">
    <property type="entry name" value="Lon_C"/>
    <property type="match status" value="1"/>
</dbReference>
<gene>
    <name evidence="5" type="ORF">FYJ63_03485</name>
</gene>
<dbReference type="GO" id="GO:0004252">
    <property type="term" value="F:serine-type endopeptidase activity"/>
    <property type="evidence" value="ECO:0007669"/>
    <property type="project" value="UniProtKB-UniRule"/>
</dbReference>
<feature type="region of interest" description="Disordered" evidence="2">
    <location>
        <begin position="1"/>
        <end position="39"/>
    </location>
</feature>
<keyword evidence="3" id="KW-1133">Transmembrane helix</keyword>
<evidence type="ECO:0000256" key="2">
    <source>
        <dbReference type="SAM" id="MobiDB-lite"/>
    </source>
</evidence>
<keyword evidence="1" id="KW-0720">Serine protease</keyword>
<keyword evidence="6" id="KW-1185">Reference proteome</keyword>
<feature type="domain" description="Lon proteolytic" evidence="4">
    <location>
        <begin position="297"/>
        <end position="395"/>
    </location>
</feature>
<dbReference type="InterPro" id="IPR020568">
    <property type="entry name" value="Ribosomal_Su5_D2-typ_SF"/>
</dbReference>
<keyword evidence="3" id="KW-0472">Membrane</keyword>
<dbReference type="Gene3D" id="3.30.230.10">
    <property type="match status" value="1"/>
</dbReference>
<evidence type="ECO:0000259" key="4">
    <source>
        <dbReference type="PROSITE" id="PS51786"/>
    </source>
</evidence>
<dbReference type="EC" id="3.4.21.53" evidence="1"/>
<keyword evidence="1" id="KW-0378">Hydrolase</keyword>